<dbReference type="Proteomes" id="UP000008493">
    <property type="component" value="Unassembled WGS sequence"/>
</dbReference>
<sequence>MSANFTFEDLYRIDHDGLVVSAGVSVSSLFTGGLVVLGALCLCLLSEERRRYCKQKVFLQTYVIVIVTLDLGLQLTYLFSPHAIAVFHAHSYEEANEKFYQTLRIPMDLFPILVFALTDGLFYRFKIWRCYILQQFLGFKDNWWHHIFWVIPWCFWAFNLAAGITVLAMDNGNPSKFRLLGALSAATIASNAAINIYATLFICLCLYVHHRAAVASYGVQVASIRYRCIISLLLQFAAITVPISITAAVAIGLARGRTSFALAMIPIAGSSQAFTSVLMIHQVLKARTSDTRIESFKLGPVTNAYEINLRDDRQKPGNSQVHQTA</sequence>
<evidence type="ECO:0000313" key="3">
    <source>
        <dbReference type="Proteomes" id="UP000008493"/>
    </source>
</evidence>
<proteinExistence type="predicted"/>
<gene>
    <name evidence="2" type="ORF">AGABI1DRAFT_131045</name>
</gene>
<dbReference type="InParanoid" id="K5X0V6"/>
<keyword evidence="1" id="KW-1133">Transmembrane helix</keyword>
<feature type="transmembrane region" description="Helical" evidence="1">
    <location>
        <begin position="20"/>
        <end position="45"/>
    </location>
</feature>
<organism evidence="2 3">
    <name type="scientific">Agaricus bisporus var. burnettii (strain JB137-S8 / ATCC MYA-4627 / FGSC 10392)</name>
    <name type="common">White button mushroom</name>
    <dbReference type="NCBI Taxonomy" id="597362"/>
    <lineage>
        <taxon>Eukaryota</taxon>
        <taxon>Fungi</taxon>
        <taxon>Dikarya</taxon>
        <taxon>Basidiomycota</taxon>
        <taxon>Agaricomycotina</taxon>
        <taxon>Agaricomycetes</taxon>
        <taxon>Agaricomycetidae</taxon>
        <taxon>Agaricales</taxon>
        <taxon>Agaricineae</taxon>
        <taxon>Agaricaceae</taxon>
        <taxon>Agaricus</taxon>
    </lineage>
</organism>
<dbReference type="AlphaFoldDB" id="K5X0V6"/>
<dbReference type="OrthoDB" id="3045811at2759"/>
<dbReference type="KEGG" id="abp:AGABI1DRAFT131045"/>
<feature type="transmembrane region" description="Helical" evidence="1">
    <location>
        <begin position="146"/>
        <end position="168"/>
    </location>
</feature>
<feature type="transmembrane region" description="Helical" evidence="1">
    <location>
        <begin position="229"/>
        <end position="254"/>
    </location>
</feature>
<dbReference type="OMA" id="ERRRYCK"/>
<name>K5X0V6_AGABU</name>
<dbReference type="EMBL" id="JH971400">
    <property type="protein sequence ID" value="EKM76753.1"/>
    <property type="molecule type" value="Genomic_DNA"/>
</dbReference>
<evidence type="ECO:0000313" key="2">
    <source>
        <dbReference type="EMBL" id="EKM76753.1"/>
    </source>
</evidence>
<dbReference type="HOGENOM" id="CLU_855188_0_0_1"/>
<keyword evidence="1" id="KW-0812">Transmembrane</keyword>
<feature type="transmembrane region" description="Helical" evidence="1">
    <location>
        <begin position="109"/>
        <end position="125"/>
    </location>
</feature>
<dbReference type="GeneID" id="18827361"/>
<keyword evidence="3" id="KW-1185">Reference proteome</keyword>
<accession>K5X0V6</accession>
<keyword evidence="1" id="KW-0472">Membrane</keyword>
<feature type="transmembrane region" description="Helical" evidence="1">
    <location>
        <begin position="260"/>
        <end position="280"/>
    </location>
</feature>
<dbReference type="RefSeq" id="XP_007332653.1">
    <property type="nucleotide sequence ID" value="XM_007332591.1"/>
</dbReference>
<evidence type="ECO:0000256" key="1">
    <source>
        <dbReference type="SAM" id="Phobius"/>
    </source>
</evidence>
<protein>
    <submittedName>
        <fullName evidence="2">Uncharacterized protein</fullName>
    </submittedName>
</protein>
<feature type="transmembrane region" description="Helical" evidence="1">
    <location>
        <begin position="57"/>
        <end position="79"/>
    </location>
</feature>
<feature type="transmembrane region" description="Helical" evidence="1">
    <location>
        <begin position="188"/>
        <end position="208"/>
    </location>
</feature>
<reference evidence="3" key="1">
    <citation type="journal article" date="2012" name="Proc. Natl. Acad. Sci. U.S.A.">
        <title>Genome sequence of the button mushroom Agaricus bisporus reveals mechanisms governing adaptation to a humic-rich ecological niche.</title>
        <authorList>
            <person name="Morin E."/>
            <person name="Kohler A."/>
            <person name="Baker A.R."/>
            <person name="Foulongne-Oriol M."/>
            <person name="Lombard V."/>
            <person name="Nagy L.G."/>
            <person name="Ohm R.A."/>
            <person name="Patyshakuliyeva A."/>
            <person name="Brun A."/>
            <person name="Aerts A.L."/>
            <person name="Bailey A.M."/>
            <person name="Billette C."/>
            <person name="Coutinho P.M."/>
            <person name="Deakin G."/>
            <person name="Doddapaneni H."/>
            <person name="Floudas D."/>
            <person name="Grimwood J."/>
            <person name="Hilden K."/>
            <person name="Kuees U."/>
            <person name="LaButti K.M."/>
            <person name="Lapidus A."/>
            <person name="Lindquist E.A."/>
            <person name="Lucas S.M."/>
            <person name="Murat C."/>
            <person name="Riley R.W."/>
            <person name="Salamov A.A."/>
            <person name="Schmutz J."/>
            <person name="Subramanian V."/>
            <person name="Woesten H.A.B."/>
            <person name="Xu J."/>
            <person name="Eastwood D.C."/>
            <person name="Foster G.D."/>
            <person name="Sonnenberg A.S."/>
            <person name="Cullen D."/>
            <person name="de Vries R.P."/>
            <person name="Lundell T."/>
            <person name="Hibbett D.S."/>
            <person name="Henrissat B."/>
            <person name="Burton K.S."/>
            <person name="Kerrigan R.W."/>
            <person name="Challen M.P."/>
            <person name="Grigoriev I.V."/>
            <person name="Martin F."/>
        </authorList>
    </citation>
    <scope>NUCLEOTIDE SEQUENCE [LARGE SCALE GENOMIC DNA]</scope>
    <source>
        <strain evidence="3">JB137-S8 / ATCC MYA-4627 / FGSC 10392</strain>
    </source>
</reference>